<protein>
    <submittedName>
        <fullName evidence="2">Uncharacterized protein</fullName>
    </submittedName>
</protein>
<evidence type="ECO:0000313" key="2">
    <source>
        <dbReference type="EMBL" id="KAF8650466.1"/>
    </source>
</evidence>
<dbReference type="AlphaFoldDB" id="A0A835A6N4"/>
<reference evidence="2" key="1">
    <citation type="submission" date="2020-07" db="EMBL/GenBank/DDBJ databases">
        <title>Genome sequence and genetic diversity analysis of an under-domesticated orphan crop, white fonio (Digitaria exilis).</title>
        <authorList>
            <person name="Bennetzen J.L."/>
            <person name="Chen S."/>
            <person name="Ma X."/>
            <person name="Wang X."/>
            <person name="Yssel A.E.J."/>
            <person name="Chaluvadi S.R."/>
            <person name="Johnson M."/>
            <person name="Gangashetty P."/>
            <person name="Hamidou F."/>
            <person name="Sanogo M.D."/>
            <person name="Zwaenepoel A."/>
            <person name="Wallace J."/>
            <person name="Van De Peer Y."/>
            <person name="Van Deynze A."/>
        </authorList>
    </citation>
    <scope>NUCLEOTIDE SEQUENCE</scope>
    <source>
        <tissue evidence="2">Leaves</tissue>
    </source>
</reference>
<dbReference type="PANTHER" id="PTHR13132:SF29">
    <property type="entry name" value="ALPHA-(1,6)-FUCOSYLTRANSFERASE"/>
    <property type="match status" value="1"/>
</dbReference>
<keyword evidence="1" id="KW-1133">Transmembrane helix</keyword>
<accession>A0A835A6N4</accession>
<gene>
    <name evidence="2" type="ORF">HU200_063831</name>
</gene>
<proteinExistence type="predicted"/>
<keyword evidence="1" id="KW-0812">Transmembrane</keyword>
<comment type="caution">
    <text evidence="2">The sequence shown here is derived from an EMBL/GenBank/DDBJ whole genome shotgun (WGS) entry which is preliminary data.</text>
</comment>
<dbReference type="GO" id="GO:0006487">
    <property type="term" value="P:protein N-linked glycosylation"/>
    <property type="evidence" value="ECO:0007669"/>
    <property type="project" value="TreeGrafter"/>
</dbReference>
<evidence type="ECO:0000313" key="3">
    <source>
        <dbReference type="Proteomes" id="UP000636709"/>
    </source>
</evidence>
<dbReference type="OrthoDB" id="2014825at2759"/>
<name>A0A835A6N4_9POAL</name>
<organism evidence="2 3">
    <name type="scientific">Digitaria exilis</name>
    <dbReference type="NCBI Taxonomy" id="1010633"/>
    <lineage>
        <taxon>Eukaryota</taxon>
        <taxon>Viridiplantae</taxon>
        <taxon>Streptophyta</taxon>
        <taxon>Embryophyta</taxon>
        <taxon>Tracheophyta</taxon>
        <taxon>Spermatophyta</taxon>
        <taxon>Magnoliopsida</taxon>
        <taxon>Liliopsida</taxon>
        <taxon>Poales</taxon>
        <taxon>Poaceae</taxon>
        <taxon>PACMAD clade</taxon>
        <taxon>Panicoideae</taxon>
        <taxon>Panicodae</taxon>
        <taxon>Paniceae</taxon>
        <taxon>Anthephorinae</taxon>
        <taxon>Digitaria</taxon>
    </lineage>
</organism>
<dbReference type="Proteomes" id="UP000636709">
    <property type="component" value="Unassembled WGS sequence"/>
</dbReference>
<keyword evidence="1" id="KW-0472">Membrane</keyword>
<keyword evidence="3" id="KW-1185">Reference proteome</keyword>
<sequence>MSWKACRAWATGFLSGVCIVYLFSVVLLPPGFTQSRPSDYPPRWPATFRNQALADPADGPATTKELTPRVQEKIERPNENAQITEARITHLFNAWSALLNTTGDDILKRPDVPRPPHLENCRLSVEKNKKFDSRGDDGTFPPWTLWKGSLGLELFNQAKNKNWAANANPDGQYPPWIAGSDEENYPQTRRVQRDLWVHQHPPDCSDPSLHVLVADWEKLPRLGIGAQIVAMSGLLAIAINEKRILVTRYYNRADHDGCKDASRSSWSCYFFPETSPDCQRRAFELMRSNASLANGAVRVKRSFDSRKMWSADVPRLWGEPWKHMQPTTEVNGSFIRHHRRRDARWWIAQVTRYLMRFPTEYTCGLLNSARHSAFGMQAAKLVLESIQNAPQKVLAIRKNCEMERLVWSDHRPYLPRPLLSMHVRMGDKSREMAVVGFDKYMELASRLRRRFPNLRNIWLSTEMQEVIDGVGLYPDWSFYFTRAARQRGNQSMAAYEASLGREASTKNALVNFMVATEADFFAGALGSTWCYLIDGMRNTGGKVMSGYLSVNKDRFW</sequence>
<dbReference type="Gene3D" id="3.40.50.11350">
    <property type="match status" value="1"/>
</dbReference>
<dbReference type="EMBL" id="JACEFO010002724">
    <property type="protein sequence ID" value="KAF8650466.1"/>
    <property type="molecule type" value="Genomic_DNA"/>
</dbReference>
<dbReference type="GO" id="GO:0046921">
    <property type="term" value="F:alpha-(1-&gt;6)-fucosyltransferase activity"/>
    <property type="evidence" value="ECO:0007669"/>
    <property type="project" value="TreeGrafter"/>
</dbReference>
<evidence type="ECO:0000256" key="1">
    <source>
        <dbReference type="SAM" id="Phobius"/>
    </source>
</evidence>
<dbReference type="PANTHER" id="PTHR13132">
    <property type="entry name" value="ALPHA- 1,6 -FUCOSYLTRANSFERASE"/>
    <property type="match status" value="1"/>
</dbReference>
<feature type="transmembrane region" description="Helical" evidence="1">
    <location>
        <begin position="12"/>
        <end position="32"/>
    </location>
</feature>